<proteinExistence type="predicted"/>
<name>A0A5J4VW83_9EUKA</name>
<reference evidence="2 3" key="1">
    <citation type="submission" date="2019-03" db="EMBL/GenBank/DDBJ databases">
        <title>Single cell metagenomics reveals metabolic interactions within the superorganism composed of flagellate Streblomastix strix and complex community of Bacteroidetes bacteria on its surface.</title>
        <authorList>
            <person name="Treitli S.C."/>
            <person name="Kolisko M."/>
            <person name="Husnik F."/>
            <person name="Keeling P."/>
            <person name="Hampl V."/>
        </authorList>
    </citation>
    <scope>NUCLEOTIDE SEQUENCE [LARGE SCALE GENOMIC DNA]</scope>
    <source>
        <strain evidence="2">ST1C</strain>
    </source>
</reference>
<protein>
    <recommendedName>
        <fullName evidence="4">Right handed beta helix domain-containing protein</fullName>
    </recommendedName>
</protein>
<dbReference type="InterPro" id="IPR006626">
    <property type="entry name" value="PbH1"/>
</dbReference>
<dbReference type="PANTHER" id="PTHR11319:SF35">
    <property type="entry name" value="OUTER MEMBRANE PROTEIN PMPC-RELATED"/>
    <property type="match status" value="1"/>
</dbReference>
<keyword evidence="1" id="KW-1133">Transmembrane helix</keyword>
<feature type="transmembrane region" description="Helical" evidence="1">
    <location>
        <begin position="1413"/>
        <end position="1442"/>
    </location>
</feature>
<comment type="caution">
    <text evidence="2">The sequence shown here is derived from an EMBL/GenBank/DDBJ whole genome shotgun (WGS) entry which is preliminary data.</text>
</comment>
<evidence type="ECO:0000256" key="1">
    <source>
        <dbReference type="SAM" id="Phobius"/>
    </source>
</evidence>
<accession>A0A5J4VW83</accession>
<dbReference type="PANTHER" id="PTHR11319">
    <property type="entry name" value="G PROTEIN-COUPLED RECEPTOR-RELATED"/>
    <property type="match status" value="1"/>
</dbReference>
<evidence type="ECO:0008006" key="4">
    <source>
        <dbReference type="Google" id="ProtNLM"/>
    </source>
</evidence>
<evidence type="ECO:0000313" key="2">
    <source>
        <dbReference type="EMBL" id="KAA6386436.1"/>
    </source>
</evidence>
<evidence type="ECO:0000313" key="3">
    <source>
        <dbReference type="Proteomes" id="UP000324800"/>
    </source>
</evidence>
<sequence>YIGASRTNIVVDIGTNEYIVRTCTFTNCLSGAIGIELSNGGKTSIVNSQFTGCYINNYGGAINADIQSGGSGGGIIAYIIGENSQLVIGDGVRFDTCSSFSGGGLDADIRTGAQLIFEGNCQFKDCSTNGTFGGGMRVFCYDEGSFIRADGELIFNNCSSVWSGGGAFIDIEDNSSVIINKVQCVDCKGNQGAGLNIQPGLNAYFAITEQASFTRCESAGIGGGICFSVNGDNAEIRITGEMEFTDCIGMYGGGISIWASNKIIIIVISNACTFQNCTGTQLGGGIYLSSSNIDSDIQFTGELSFDNCSSVILGGGMYLTISGSQLSFENIIQVKDCSSENNGGGLYVSCSNEGTIRFIEELNFDNCSSQNQGGGAIYASIQSGGILTIDGQCRFTECTAQNNGGGIFAQIDGQNTKLIISDGAIFETCSSQGFGGGLGAKMNNGAQLIFQGDCQFNDCSTNGSGGGLDISATNEGGLIKCIGELIFNNCSSVGSGGGGSLSSGDKASIEINKVTCIDCKSGQGAGLNIYSSSNTYFSISGKASFTRCESSWGGGGILFSNQGNTEIQLTGEMKFIDCIGNRGGGVYFQNAPQIQLIMPNKVIFQNCTGTYGGGMYMYLSDISINIQITGELSFDNCSSSYQGGGLYLSTSGSQLSFVNKIQFKDCSAQQSGGGIYLLCSGAESNIQINGDLVFDNCKVEIAGGGLYMNIISGGSIILDNKCDFLKCKSGNGGAMYLRIDFVQQSSFQIKDILIQECKALINTESAIYSQSGFGGGIFIAGTGDYDVASKMLDFSKMKMYGNTADKAGQSLYVVMPNVIQWCRIGNAGECVKGNYSDIDSDESELEGIPVGYSKFNGFFQVDIIKDQRPLELWWRTIWHILNRNEGIIKGNNQNECAEFDNPCYSIDYALQQISVELGETSYSVIPEKRIGICEAGYDLTAPYQFSKTSSYTNIVKIMKQLYLTKYNMEGKAEIKIIKGGDASNIENGHKGWISVIEEIELKFYFIKFVTDKSILNIPIIYIEDGNTNLELDSVTFSDINLSPTDEPKGIIHIEVNNTELIISDCIFEDISIEGEGGSAIRIENDQENSFTTTIEGTQFNNINSTGSESGQGGSAIYAEIREDCSLIIDDNCEFNDCVIESGNGGALYIDIDYSKNFQFKIKDATFRRCKALKHSSKDVPPSGYGGVIFLTGTGDYDVESEQIDLGGMKSNSNSADNGGNNIYIVMPQLEDFCKYDEGSLVKGDNDDKESDINDVKGIATNISTFIQFAPEQIEQEQKSLQYFWAIIASLRTAKVVVDFRNVDEPFKYQLVGMNMKQGNLNEANEIIWPLDETTNPINIVDQLDEQLATFAMKDKQFLNYKQKQYGALISNDRRFFTGSDGIEGRTVLLEVEVVFDTEEEEEELPDPPQKSKFAWWIGLLIGLVVLAIIITIGCCFICYCCLWKKKKKDKDLDERLKKKEF</sequence>
<feature type="non-terminal residue" evidence="2">
    <location>
        <position position="1"/>
    </location>
</feature>
<dbReference type="EMBL" id="SNRW01004805">
    <property type="protein sequence ID" value="KAA6386436.1"/>
    <property type="molecule type" value="Genomic_DNA"/>
</dbReference>
<dbReference type="Proteomes" id="UP000324800">
    <property type="component" value="Unassembled WGS sequence"/>
</dbReference>
<dbReference type="SMART" id="SM00710">
    <property type="entry name" value="PbH1"/>
    <property type="match status" value="10"/>
</dbReference>
<keyword evidence="1" id="KW-0812">Transmembrane</keyword>
<keyword evidence="1" id="KW-0472">Membrane</keyword>
<gene>
    <name evidence="2" type="ORF">EZS28_018036</name>
</gene>
<organism evidence="2 3">
    <name type="scientific">Streblomastix strix</name>
    <dbReference type="NCBI Taxonomy" id="222440"/>
    <lineage>
        <taxon>Eukaryota</taxon>
        <taxon>Metamonada</taxon>
        <taxon>Preaxostyla</taxon>
        <taxon>Oxymonadida</taxon>
        <taxon>Streblomastigidae</taxon>
        <taxon>Streblomastix</taxon>
    </lineage>
</organism>